<dbReference type="InterPro" id="IPR025397">
    <property type="entry name" value="SDH5"/>
</dbReference>
<name>A0ABC8RL00_9AQUA</name>
<protein>
    <recommendedName>
        <fullName evidence="3">Succinate dehydrogenase subunit 5, mitochondrial</fullName>
    </recommendedName>
</protein>
<dbReference type="EMBL" id="CAUOFW020001502">
    <property type="protein sequence ID" value="CAK9145641.1"/>
    <property type="molecule type" value="Genomic_DNA"/>
</dbReference>
<accession>A0ABC8RL00</accession>
<reference evidence="1 2" key="1">
    <citation type="submission" date="2024-02" db="EMBL/GenBank/DDBJ databases">
        <authorList>
            <person name="Vignale AGUSTIN F."/>
            <person name="Sosa J E."/>
            <person name="Modenutti C."/>
        </authorList>
    </citation>
    <scope>NUCLEOTIDE SEQUENCE [LARGE SCALE GENOMIC DNA]</scope>
</reference>
<evidence type="ECO:0000313" key="2">
    <source>
        <dbReference type="Proteomes" id="UP001642360"/>
    </source>
</evidence>
<dbReference type="PANTHER" id="PTHR36139:SF1">
    <property type="entry name" value="SUCCINATE DEHYDROGENASE SUBUNIT 5, MITOCHONDRIAL"/>
    <property type="match status" value="1"/>
</dbReference>
<evidence type="ECO:0008006" key="3">
    <source>
        <dbReference type="Google" id="ProtNLM"/>
    </source>
</evidence>
<evidence type="ECO:0000313" key="1">
    <source>
        <dbReference type="EMBL" id="CAK9145641.1"/>
    </source>
</evidence>
<dbReference type="Proteomes" id="UP001642360">
    <property type="component" value="Unassembled WGS sequence"/>
</dbReference>
<keyword evidence="2" id="KW-1185">Reference proteome</keyword>
<proteinExistence type="predicted"/>
<organism evidence="1 2">
    <name type="scientific">Ilex paraguariensis</name>
    <name type="common">yerba mate</name>
    <dbReference type="NCBI Taxonomy" id="185542"/>
    <lineage>
        <taxon>Eukaryota</taxon>
        <taxon>Viridiplantae</taxon>
        <taxon>Streptophyta</taxon>
        <taxon>Embryophyta</taxon>
        <taxon>Tracheophyta</taxon>
        <taxon>Spermatophyta</taxon>
        <taxon>Magnoliopsida</taxon>
        <taxon>eudicotyledons</taxon>
        <taxon>Gunneridae</taxon>
        <taxon>Pentapetalae</taxon>
        <taxon>asterids</taxon>
        <taxon>campanulids</taxon>
        <taxon>Aquifoliales</taxon>
        <taxon>Aquifoliaceae</taxon>
        <taxon>Ilex</taxon>
    </lineage>
</organism>
<gene>
    <name evidence="1" type="ORF">ILEXP_LOCUS13460</name>
</gene>
<dbReference type="AlphaFoldDB" id="A0ABC8RL00"/>
<dbReference type="PANTHER" id="PTHR36139">
    <property type="entry name" value="SUCCINATE DEHYDROGENASE SUBUNIT 5, MITOCHONDRIAL"/>
    <property type="match status" value="1"/>
</dbReference>
<comment type="caution">
    <text evidence="1">The sequence shown here is derived from an EMBL/GenBank/DDBJ whole genome shotgun (WGS) entry which is preliminary data.</text>
</comment>
<dbReference type="Pfam" id="PF14290">
    <property type="entry name" value="SDH5_plant"/>
    <property type="match status" value="1"/>
</dbReference>
<sequence>MEKMGLMRSLYRSICRRSLGFSTAAATTTTTTTINRHQHLRHLHLSSPSLSIVPKRLQSDCQPPFVMGVGSTRYFSEDVAHMPDIKDTDIRNAFKDLIAAYWDEVPPAVVYDAKKALSKNTDDKANQEILANVFRAAEAVEEFCGRLVSLKMEIDDAVGLSGENVKPMPEELVNALQTVYQRYVTYLDAFGPDEGYLKKKVETELGTKMIHLKMRCSGLGSEWGKVTVLGTSGLAGSYVEQRA</sequence>